<reference evidence="1" key="1">
    <citation type="journal article" date="2015" name="Nature">
        <title>Complex archaea that bridge the gap between prokaryotes and eukaryotes.</title>
        <authorList>
            <person name="Spang A."/>
            <person name="Saw J.H."/>
            <person name="Jorgensen S.L."/>
            <person name="Zaremba-Niedzwiedzka K."/>
            <person name="Martijn J."/>
            <person name="Lind A.E."/>
            <person name="van Eijk R."/>
            <person name="Schleper C."/>
            <person name="Guy L."/>
            <person name="Ettema T.J."/>
        </authorList>
    </citation>
    <scope>NUCLEOTIDE SEQUENCE</scope>
</reference>
<accession>A0A0F9TJN9</accession>
<gene>
    <name evidence="1" type="ORF">LCGC14_0645030</name>
</gene>
<evidence type="ECO:0000313" key="1">
    <source>
        <dbReference type="EMBL" id="KKN49206.1"/>
    </source>
</evidence>
<proteinExistence type="predicted"/>
<organism evidence="1">
    <name type="scientific">marine sediment metagenome</name>
    <dbReference type="NCBI Taxonomy" id="412755"/>
    <lineage>
        <taxon>unclassified sequences</taxon>
        <taxon>metagenomes</taxon>
        <taxon>ecological metagenomes</taxon>
    </lineage>
</organism>
<comment type="caution">
    <text evidence="1">The sequence shown here is derived from an EMBL/GenBank/DDBJ whole genome shotgun (WGS) entry which is preliminary data.</text>
</comment>
<dbReference type="EMBL" id="LAZR01001178">
    <property type="protein sequence ID" value="KKN49206.1"/>
    <property type="molecule type" value="Genomic_DNA"/>
</dbReference>
<name>A0A0F9TJN9_9ZZZZ</name>
<sequence>MLATVAFGRLDLFRTDRDHTGKRKYLTPRISEDEFEKVIVSIKAALGI</sequence>
<dbReference type="AlphaFoldDB" id="A0A0F9TJN9"/>
<protein>
    <submittedName>
        <fullName evidence="1">Uncharacterized protein</fullName>
    </submittedName>
</protein>